<evidence type="ECO:0000256" key="1">
    <source>
        <dbReference type="SAM" id="Phobius"/>
    </source>
</evidence>
<sequence length="93" mass="10189">MCLFFLLLLFGPRLVGVLWWLFEPLRWDATFGTVLVPVLGLIFLPWTTLMYVLVAPGGIGGFDAIWLALAVLVDLSGYAGGGVYRSRRGMPAS</sequence>
<keyword evidence="1" id="KW-0812">Transmembrane</keyword>
<accession>A0A848DF14</accession>
<keyword evidence="3" id="KW-1185">Reference proteome</keyword>
<evidence type="ECO:0000313" key="3">
    <source>
        <dbReference type="Proteomes" id="UP000586918"/>
    </source>
</evidence>
<feature type="transmembrane region" description="Helical" evidence="1">
    <location>
        <begin position="31"/>
        <end position="53"/>
    </location>
</feature>
<protein>
    <submittedName>
        <fullName evidence="2">Uncharacterized protein</fullName>
    </submittedName>
</protein>
<proteinExistence type="predicted"/>
<dbReference type="AlphaFoldDB" id="A0A848DF14"/>
<name>A0A848DF14_9PSEU</name>
<evidence type="ECO:0000313" key="2">
    <source>
        <dbReference type="EMBL" id="NMH91222.1"/>
    </source>
</evidence>
<dbReference type="Proteomes" id="UP000586918">
    <property type="component" value="Unassembled WGS sequence"/>
</dbReference>
<organism evidence="2 3">
    <name type="scientific">Pseudonocardia bannensis</name>
    <dbReference type="NCBI Taxonomy" id="630973"/>
    <lineage>
        <taxon>Bacteria</taxon>
        <taxon>Bacillati</taxon>
        <taxon>Actinomycetota</taxon>
        <taxon>Actinomycetes</taxon>
        <taxon>Pseudonocardiales</taxon>
        <taxon>Pseudonocardiaceae</taxon>
        <taxon>Pseudonocardia</taxon>
    </lineage>
</organism>
<keyword evidence="1" id="KW-0472">Membrane</keyword>
<dbReference type="RefSeq" id="WP_169411048.1">
    <property type="nucleotide sequence ID" value="NZ_JAAXKZ010000014.1"/>
</dbReference>
<comment type="caution">
    <text evidence="2">The sequence shown here is derived from an EMBL/GenBank/DDBJ whole genome shotgun (WGS) entry which is preliminary data.</text>
</comment>
<keyword evidence="1" id="KW-1133">Transmembrane helix</keyword>
<dbReference type="EMBL" id="JAAXKZ010000014">
    <property type="protein sequence ID" value="NMH91222.1"/>
    <property type="molecule type" value="Genomic_DNA"/>
</dbReference>
<feature type="transmembrane region" description="Helical" evidence="1">
    <location>
        <begin position="65"/>
        <end position="84"/>
    </location>
</feature>
<gene>
    <name evidence="2" type="ORF">HF519_06375</name>
</gene>
<reference evidence="2 3" key="1">
    <citation type="submission" date="2020-04" db="EMBL/GenBank/DDBJ databases">
        <authorList>
            <person name="Klaysubun C."/>
            <person name="Duangmal K."/>
            <person name="Lipun K."/>
        </authorList>
    </citation>
    <scope>NUCLEOTIDE SEQUENCE [LARGE SCALE GENOMIC DNA]</scope>
    <source>
        <strain evidence="2 3">DSM 45300</strain>
    </source>
</reference>